<name>A0A4R7HVA3_9ACTN</name>
<evidence type="ECO:0000256" key="1">
    <source>
        <dbReference type="SAM" id="MobiDB-lite"/>
    </source>
</evidence>
<protein>
    <submittedName>
        <fullName evidence="2">Uncharacterized protein</fullName>
    </submittedName>
</protein>
<reference evidence="2 3" key="1">
    <citation type="submission" date="2019-03" db="EMBL/GenBank/DDBJ databases">
        <title>Sequencing the genomes of 1000 actinobacteria strains.</title>
        <authorList>
            <person name="Klenk H.-P."/>
        </authorList>
    </citation>
    <scope>NUCLEOTIDE SEQUENCE [LARGE SCALE GENOMIC DNA]</scope>
    <source>
        <strain evidence="2 3">DSM 18936</strain>
    </source>
</reference>
<evidence type="ECO:0000313" key="2">
    <source>
        <dbReference type="EMBL" id="TDT14469.1"/>
    </source>
</evidence>
<keyword evidence="3" id="KW-1185">Reference proteome</keyword>
<sequence>MTNQTPERRWVDGDEPVVPEPHEELPDHLDLPLEVPEADALEQELEVPIDDEDD</sequence>
<dbReference type="AlphaFoldDB" id="A0A4R7HVA3"/>
<accession>A0A4R7HVA3</accession>
<feature type="region of interest" description="Disordered" evidence="1">
    <location>
        <begin position="1"/>
        <end position="27"/>
    </location>
</feature>
<dbReference type="RefSeq" id="WP_166657266.1">
    <property type="nucleotide sequence ID" value="NZ_SOAU01000001.1"/>
</dbReference>
<proteinExistence type="predicted"/>
<evidence type="ECO:0000313" key="3">
    <source>
        <dbReference type="Proteomes" id="UP000294558"/>
    </source>
</evidence>
<dbReference type="Proteomes" id="UP000294558">
    <property type="component" value="Unassembled WGS sequence"/>
</dbReference>
<feature type="compositionally biased region" description="Basic and acidic residues" evidence="1">
    <location>
        <begin position="1"/>
        <end position="12"/>
    </location>
</feature>
<organism evidence="2 3">
    <name type="scientific">Ilumatobacter fluminis</name>
    <dbReference type="NCBI Taxonomy" id="467091"/>
    <lineage>
        <taxon>Bacteria</taxon>
        <taxon>Bacillati</taxon>
        <taxon>Actinomycetota</taxon>
        <taxon>Acidimicrobiia</taxon>
        <taxon>Acidimicrobiales</taxon>
        <taxon>Ilumatobacteraceae</taxon>
        <taxon>Ilumatobacter</taxon>
    </lineage>
</organism>
<dbReference type="EMBL" id="SOAU01000001">
    <property type="protein sequence ID" value="TDT14469.1"/>
    <property type="molecule type" value="Genomic_DNA"/>
</dbReference>
<gene>
    <name evidence="2" type="ORF">BDK89_0024</name>
</gene>
<comment type="caution">
    <text evidence="2">The sequence shown here is derived from an EMBL/GenBank/DDBJ whole genome shotgun (WGS) entry which is preliminary data.</text>
</comment>